<keyword evidence="2" id="KW-0812">Transmembrane</keyword>
<evidence type="ECO:0000256" key="1">
    <source>
        <dbReference type="SAM" id="MobiDB-lite"/>
    </source>
</evidence>
<keyword evidence="2" id="KW-1133">Transmembrane helix</keyword>
<dbReference type="GeneID" id="107465005"/>
<accession>A0A9C6TK04</accession>
<evidence type="ECO:0000313" key="3">
    <source>
        <dbReference type="Proteomes" id="UP000515211"/>
    </source>
</evidence>
<dbReference type="KEGG" id="adu:107465005"/>
<reference evidence="4" key="2">
    <citation type="submission" date="2025-08" db="UniProtKB">
        <authorList>
            <consortium name="RefSeq"/>
        </authorList>
    </citation>
    <scope>IDENTIFICATION</scope>
    <source>
        <tissue evidence="4">Whole plant</tissue>
    </source>
</reference>
<sequence>MISLIEKWIQPIHAEIEFLRPIQTTQTTCYMPLPSDARTHQESGPAYGSRLIVMITTIIPRPLIQKFVEPSKQKFADKDTEPPFNRERELGSRGEKGETRARPPPRLCRREAPLPPLRFTIVTVEEASTAAVDCHWGTTAVPLVAGITDWREGGCLSYCYCFVLLSSVLAGVGHRICNSSNFYFPLDSEPDEEALRRVKLRLVLYVVLISLFSSLVFVITIFARGIGVV</sequence>
<proteinExistence type="predicted"/>
<dbReference type="RefSeq" id="XP_052110173.1">
    <property type="nucleotide sequence ID" value="XM_052254213.1"/>
</dbReference>
<gene>
    <name evidence="4" type="primary">LOC107465005</name>
</gene>
<keyword evidence="2" id="KW-0472">Membrane</keyword>
<reference evidence="3" key="1">
    <citation type="journal article" date="2016" name="Nat. Genet.">
        <title>The genome sequences of Arachis duranensis and Arachis ipaensis, the diploid ancestors of cultivated peanut.</title>
        <authorList>
            <person name="Bertioli D.J."/>
            <person name="Cannon S.B."/>
            <person name="Froenicke L."/>
            <person name="Huang G."/>
            <person name="Farmer A.D."/>
            <person name="Cannon E.K."/>
            <person name="Liu X."/>
            <person name="Gao D."/>
            <person name="Clevenger J."/>
            <person name="Dash S."/>
            <person name="Ren L."/>
            <person name="Moretzsohn M.C."/>
            <person name="Shirasawa K."/>
            <person name="Huang W."/>
            <person name="Vidigal B."/>
            <person name="Abernathy B."/>
            <person name="Chu Y."/>
            <person name="Niederhuth C.E."/>
            <person name="Umale P."/>
            <person name="Araujo A.C."/>
            <person name="Kozik A."/>
            <person name="Kim K.D."/>
            <person name="Burow M.D."/>
            <person name="Varshney R.K."/>
            <person name="Wang X."/>
            <person name="Zhang X."/>
            <person name="Barkley N."/>
            <person name="Guimaraes P.M."/>
            <person name="Isobe S."/>
            <person name="Guo B."/>
            <person name="Liao B."/>
            <person name="Stalker H.T."/>
            <person name="Schmitz R.J."/>
            <person name="Scheffler B.E."/>
            <person name="Leal-Bertioli S.C."/>
            <person name="Xun X."/>
            <person name="Jackson S.A."/>
            <person name="Michelmore R."/>
            <person name="Ozias-Akins P."/>
        </authorList>
    </citation>
    <scope>NUCLEOTIDE SEQUENCE [LARGE SCALE GENOMIC DNA]</scope>
    <source>
        <strain evidence="3">cv. V14167</strain>
    </source>
</reference>
<protein>
    <submittedName>
        <fullName evidence="4">Uncharacterized protein LOC107465005</fullName>
    </submittedName>
</protein>
<feature type="transmembrane region" description="Helical" evidence="2">
    <location>
        <begin position="202"/>
        <end position="223"/>
    </location>
</feature>
<dbReference type="Proteomes" id="UP000515211">
    <property type="component" value="Chromosome 9"/>
</dbReference>
<evidence type="ECO:0000313" key="4">
    <source>
        <dbReference type="RefSeq" id="XP_052110173.1"/>
    </source>
</evidence>
<organism evidence="3 4">
    <name type="scientific">Arachis duranensis</name>
    <name type="common">Wild peanut</name>
    <dbReference type="NCBI Taxonomy" id="130453"/>
    <lineage>
        <taxon>Eukaryota</taxon>
        <taxon>Viridiplantae</taxon>
        <taxon>Streptophyta</taxon>
        <taxon>Embryophyta</taxon>
        <taxon>Tracheophyta</taxon>
        <taxon>Spermatophyta</taxon>
        <taxon>Magnoliopsida</taxon>
        <taxon>eudicotyledons</taxon>
        <taxon>Gunneridae</taxon>
        <taxon>Pentapetalae</taxon>
        <taxon>rosids</taxon>
        <taxon>fabids</taxon>
        <taxon>Fabales</taxon>
        <taxon>Fabaceae</taxon>
        <taxon>Papilionoideae</taxon>
        <taxon>50 kb inversion clade</taxon>
        <taxon>dalbergioids sensu lato</taxon>
        <taxon>Dalbergieae</taxon>
        <taxon>Pterocarpus clade</taxon>
        <taxon>Arachis</taxon>
    </lineage>
</organism>
<feature type="region of interest" description="Disordered" evidence="1">
    <location>
        <begin position="72"/>
        <end position="107"/>
    </location>
</feature>
<name>A0A9C6TK04_ARADU</name>
<evidence type="ECO:0000256" key="2">
    <source>
        <dbReference type="SAM" id="Phobius"/>
    </source>
</evidence>
<feature type="compositionally biased region" description="Basic and acidic residues" evidence="1">
    <location>
        <begin position="72"/>
        <end position="101"/>
    </location>
</feature>
<dbReference type="AlphaFoldDB" id="A0A9C6TK04"/>
<keyword evidence="3" id="KW-1185">Reference proteome</keyword>